<reference evidence="1" key="1">
    <citation type="journal article" date="2015" name="Nature">
        <title>Complex archaea that bridge the gap between prokaryotes and eukaryotes.</title>
        <authorList>
            <person name="Spang A."/>
            <person name="Saw J.H."/>
            <person name="Jorgensen S.L."/>
            <person name="Zaremba-Niedzwiedzka K."/>
            <person name="Martijn J."/>
            <person name="Lind A.E."/>
            <person name="van Eijk R."/>
            <person name="Schleper C."/>
            <person name="Guy L."/>
            <person name="Ettema T.J."/>
        </authorList>
    </citation>
    <scope>NUCLEOTIDE SEQUENCE</scope>
</reference>
<evidence type="ECO:0000313" key="1">
    <source>
        <dbReference type="EMBL" id="KKN53481.1"/>
    </source>
</evidence>
<organism evidence="1">
    <name type="scientific">marine sediment metagenome</name>
    <dbReference type="NCBI Taxonomy" id="412755"/>
    <lineage>
        <taxon>unclassified sequences</taxon>
        <taxon>metagenomes</taxon>
        <taxon>ecological metagenomes</taxon>
    </lineage>
</organism>
<sequence length="74" mass="8343">MKSGFKISGKKGFHITFDSGNTGELNDLFNDLFMDRMQSGQMVEVVWAKIYFKSGAIQMWNLALSDGIEFAGRE</sequence>
<dbReference type="EMBL" id="LAZR01000969">
    <property type="protein sequence ID" value="KKN53481.1"/>
    <property type="molecule type" value="Genomic_DNA"/>
</dbReference>
<accession>A0A0F9TWD3</accession>
<gene>
    <name evidence="1" type="ORF">LCGC14_0601780</name>
</gene>
<protein>
    <submittedName>
        <fullName evidence="1">Uncharacterized protein</fullName>
    </submittedName>
</protein>
<name>A0A0F9TWD3_9ZZZZ</name>
<proteinExistence type="predicted"/>
<dbReference type="AlphaFoldDB" id="A0A0F9TWD3"/>
<comment type="caution">
    <text evidence="1">The sequence shown here is derived from an EMBL/GenBank/DDBJ whole genome shotgun (WGS) entry which is preliminary data.</text>
</comment>